<keyword evidence="1" id="KW-0489">Methyltransferase</keyword>
<dbReference type="RefSeq" id="WP_015788376.1">
    <property type="nucleotide sequence ID" value="NC_013158.1"/>
</dbReference>
<dbReference type="Proteomes" id="UP000002071">
    <property type="component" value="Chromosome"/>
</dbReference>
<reference evidence="1 2" key="1">
    <citation type="journal article" date="2009" name="Stand. Genomic Sci.">
        <title>Complete genome sequence of Halorhabdus utahensis type strain (AX-2).</title>
        <authorList>
            <person name="Anderson I."/>
            <person name="Tindall B.J."/>
            <person name="Pomrenke H."/>
            <person name="Goker M."/>
            <person name="Lapidus A."/>
            <person name="Nolan M."/>
            <person name="Copeland A."/>
            <person name="Glavina Del Rio T."/>
            <person name="Chen F."/>
            <person name="Tice H."/>
            <person name="Cheng J.F."/>
            <person name="Lucas S."/>
            <person name="Chertkov O."/>
            <person name="Bruce D."/>
            <person name="Brettin T."/>
            <person name="Detter J.C."/>
            <person name="Han C."/>
            <person name="Goodwin L."/>
            <person name="Land M."/>
            <person name="Hauser L."/>
            <person name="Chang Y.J."/>
            <person name="Jeffries C.D."/>
            <person name="Pitluck S."/>
            <person name="Pati A."/>
            <person name="Mavromatis K."/>
            <person name="Ivanova N."/>
            <person name="Ovchinnikova G."/>
            <person name="Chen A."/>
            <person name="Palaniappan K."/>
            <person name="Chain P."/>
            <person name="Rohde M."/>
            <person name="Bristow J."/>
            <person name="Eisen J.A."/>
            <person name="Markowitz V."/>
            <person name="Hugenholtz P."/>
            <person name="Kyrpides N.C."/>
            <person name="Klenk H.P."/>
        </authorList>
    </citation>
    <scope>NUCLEOTIDE SEQUENCE [LARGE SCALE GENOMIC DNA]</scope>
    <source>
        <strain evidence="2">DSM 12940 / JCM 11049 / AX-2</strain>
    </source>
</reference>
<dbReference type="EMBL" id="CP001687">
    <property type="protein sequence ID" value="ACV10795.1"/>
    <property type="molecule type" value="Genomic_DNA"/>
</dbReference>
<dbReference type="PANTHER" id="PTHR33254:SF16">
    <property type="entry name" value="BLR3842 PROTEIN"/>
    <property type="match status" value="1"/>
</dbReference>
<accession>C7NSY4</accession>
<dbReference type="STRING" id="519442.Huta_0608"/>
<keyword evidence="2" id="KW-1185">Reference proteome</keyword>
<name>C7NSY4_HALUD</name>
<gene>
    <name evidence="1" type="ordered locus">Huta_0608</name>
</gene>
<proteinExistence type="predicted"/>
<dbReference type="AlphaFoldDB" id="C7NSY4"/>
<dbReference type="Gene3D" id="3.50.30.40">
    <property type="entry name" value="Ribonuclease E inhibitor RraA/RraA-like"/>
    <property type="match status" value="1"/>
</dbReference>
<dbReference type="GO" id="GO:0008168">
    <property type="term" value="F:methyltransferase activity"/>
    <property type="evidence" value="ECO:0007669"/>
    <property type="project" value="UniProtKB-KW"/>
</dbReference>
<evidence type="ECO:0000313" key="1">
    <source>
        <dbReference type="EMBL" id="ACV10795.1"/>
    </source>
</evidence>
<dbReference type="GO" id="GO:0032259">
    <property type="term" value="P:methylation"/>
    <property type="evidence" value="ECO:0007669"/>
    <property type="project" value="UniProtKB-KW"/>
</dbReference>
<dbReference type="OrthoDB" id="226719at2157"/>
<dbReference type="GeneID" id="8382876"/>
<dbReference type="SUPFAM" id="SSF89562">
    <property type="entry name" value="RraA-like"/>
    <property type="match status" value="1"/>
</dbReference>
<organism evidence="1 2">
    <name type="scientific">Halorhabdus utahensis (strain DSM 12940 / JCM 11049 / AX-2)</name>
    <dbReference type="NCBI Taxonomy" id="519442"/>
    <lineage>
        <taxon>Archaea</taxon>
        <taxon>Methanobacteriati</taxon>
        <taxon>Methanobacteriota</taxon>
        <taxon>Stenosarchaea group</taxon>
        <taxon>Halobacteria</taxon>
        <taxon>Halobacteriales</taxon>
        <taxon>Haloarculaceae</taxon>
        <taxon>Halorhabdus</taxon>
    </lineage>
</organism>
<dbReference type="HOGENOM" id="CLU_072626_3_0_2"/>
<dbReference type="eggNOG" id="arCOG00117">
    <property type="taxonomic scope" value="Archaea"/>
</dbReference>
<dbReference type="PANTHER" id="PTHR33254">
    <property type="entry name" value="4-HYDROXY-4-METHYL-2-OXOGLUTARATE ALDOLASE 3-RELATED"/>
    <property type="match status" value="1"/>
</dbReference>
<dbReference type="InterPro" id="IPR005493">
    <property type="entry name" value="RraA/RraA-like"/>
</dbReference>
<dbReference type="KEGG" id="hut:Huta_0608"/>
<evidence type="ECO:0000313" key="2">
    <source>
        <dbReference type="Proteomes" id="UP000002071"/>
    </source>
</evidence>
<dbReference type="Pfam" id="PF03737">
    <property type="entry name" value="RraA-like"/>
    <property type="match status" value="1"/>
</dbReference>
<keyword evidence="1" id="KW-0808">Transferase</keyword>
<dbReference type="InterPro" id="IPR036704">
    <property type="entry name" value="RraA/RraA-like_sf"/>
</dbReference>
<protein>
    <submittedName>
        <fullName evidence="1">Demethylmenaquinone methyltransferase-like protein</fullName>
    </submittedName>
</protein>
<sequence length="251" mass="28332">MGDDNPQQAMTDEEREEILELYDGLRVADVTDGLDYHGFHNQNRVSNDIGPLYRDVEDFSHQITGFAYTARYLPTNERRDLPHYEELDFQTSHHEWAGEWWTNKSPDPDTDAMREGDILVAEAHDMEVGIFGSFNLLTFVNEGVRGLVTDGGPRDTDEVIKQGIPVYSKEVNKTIPPGRAELAEEGVPVNISGCQIRPGDVVVADGDGVVTVPIEHARTVAETAWEVLENDQDNRREYYDKIGLEHDFTLE</sequence>